<keyword evidence="7" id="KW-1185">Reference proteome</keyword>
<feature type="compositionally biased region" description="Basic residues" evidence="4">
    <location>
        <begin position="20"/>
        <end position="36"/>
    </location>
</feature>
<evidence type="ECO:0000313" key="6">
    <source>
        <dbReference type="EMBL" id="KEQ97411.1"/>
    </source>
</evidence>
<evidence type="ECO:0000256" key="3">
    <source>
        <dbReference type="ARBA" id="ARBA00022801"/>
    </source>
</evidence>
<protein>
    <recommendedName>
        <fullName evidence="5">Ubiquitin-like protease family profile domain-containing protein</fullName>
    </recommendedName>
</protein>
<dbReference type="Proteomes" id="UP000030641">
    <property type="component" value="Unassembled WGS sequence"/>
</dbReference>
<sequence length="1053" mass="116519">MVSGVRDCPDCRPGQPGGRCPKHKKEYNPSSKRRKRDREAREVAHTIAEERDDANTSRTGQNITLKTTTLNDKSTVERQFQKDIAEKIKKDKALRDRGNDLSEAAGGYSNVKHLDAGDINAIVACILNSSDIKLQITMNPPVSESADVTTKEVASSTTRRSESNASTNPSDAKSGNYSPSWPSFGSDEDCSDSDFGDDPEDGDSGSEVKIVDTSGNDGQGTSENPFDVDDQPGGLSTAQQKALEKREQELNKGIIELFSYVGSSSALGVFAESLLDVEEKFRAQAATEQKSITQTSMLHDILTREIFLYDILALQPSSPLVKGNPSWLNDDLIENMVNLFAEREGLLDGAEYLNPGLTSLVLPSLKTSDVLAQLHAYLSNDEEAAKLFPLGETTTLVVSVLGFPGHWTTFSIDQPSGVVTFVDSLPDEYRRTHASKVLVLPTPTKQANLDDCGVFASVNAVALLVGQELPSKQGSEQARILAIDYRWKYLEAIRGLLLGVEGSHNRLDDVLEGRGFVVPNAVAKAIVERAQARIKSLNNATRKEAPENTKKKARKKNETSKAGIQHLGQMINDRRLSKRQKKTISPTTFLPSCVSGVRDLIFRLLSAPENAAGMTVEDMEAPISAMIQRENFAVPETWNILRLLRVMLDRQSHHFQQVDNGTAKWVVTTIPARELSGRYLNELRAKRCSPTPSPLEHPAMLHIFVCRWSDYLSTHQLGKMDSSFEASIKTNNALFGAQKQQPETKPYTQGSLDYPMHIKCALPHVQATNHLREMLDKNQDCVAALQELSDYAQKTNQDDPTFQGQFTYRIIISGLDGGSVNNDSWEDMTKAYPHLRGQLLICNDRGIADPSDPVIVQKPMLDWATPACLLSKAQRKKDIHSHVVWGMFDVAMLAGEWTREDWAPAPRVAGPRHAKIEHDQQLVACRKLLLSNSLMFYHRVDVSIAHARVTSEYADPVSIRAQTSSGNLGAGQKQSVVDRCVPDQEPFARVCRWGSSHEPIHTWALSDKPPQDDESLLGFYCDRSGCYVLEIEECKQPQQATPASPFDFLRSLV</sequence>
<keyword evidence="2" id="KW-0645">Protease</keyword>
<dbReference type="EMBL" id="KL584754">
    <property type="protein sequence ID" value="KEQ97411.1"/>
    <property type="molecule type" value="Genomic_DNA"/>
</dbReference>
<dbReference type="InterPro" id="IPR003653">
    <property type="entry name" value="Peptidase_C48_C"/>
</dbReference>
<dbReference type="Gene3D" id="3.40.395.10">
    <property type="entry name" value="Adenoviral Proteinase, Chain A"/>
    <property type="match status" value="1"/>
</dbReference>
<dbReference type="GeneID" id="25364609"/>
<dbReference type="InterPro" id="IPR038765">
    <property type="entry name" value="Papain-like_cys_pep_sf"/>
</dbReference>
<feature type="region of interest" description="Disordered" evidence="4">
    <location>
        <begin position="142"/>
        <end position="237"/>
    </location>
</feature>
<organism evidence="6 7">
    <name type="scientific">Aureobasidium subglaciale (strain EXF-2481)</name>
    <name type="common">Aureobasidium pullulans var. subglaciale</name>
    <dbReference type="NCBI Taxonomy" id="1043005"/>
    <lineage>
        <taxon>Eukaryota</taxon>
        <taxon>Fungi</taxon>
        <taxon>Dikarya</taxon>
        <taxon>Ascomycota</taxon>
        <taxon>Pezizomycotina</taxon>
        <taxon>Dothideomycetes</taxon>
        <taxon>Dothideomycetidae</taxon>
        <taxon>Dothideales</taxon>
        <taxon>Saccotheciaceae</taxon>
        <taxon>Aureobasidium</taxon>
    </lineage>
</organism>
<dbReference type="GO" id="GO:0008234">
    <property type="term" value="F:cysteine-type peptidase activity"/>
    <property type="evidence" value="ECO:0007669"/>
    <property type="project" value="InterPro"/>
</dbReference>
<feature type="compositionally biased region" description="Polar residues" evidence="4">
    <location>
        <begin position="142"/>
        <end position="181"/>
    </location>
</feature>
<name>A0A074ZFM1_AURSE</name>
<feature type="compositionally biased region" description="Basic and acidic residues" evidence="4">
    <location>
        <begin position="541"/>
        <end position="550"/>
    </location>
</feature>
<feature type="region of interest" description="Disordered" evidence="4">
    <location>
        <begin position="537"/>
        <end position="567"/>
    </location>
</feature>
<evidence type="ECO:0000259" key="5">
    <source>
        <dbReference type="PROSITE" id="PS50600"/>
    </source>
</evidence>
<proteinExistence type="inferred from homology"/>
<dbReference type="PROSITE" id="PS50600">
    <property type="entry name" value="ULP_PROTEASE"/>
    <property type="match status" value="1"/>
</dbReference>
<evidence type="ECO:0000256" key="4">
    <source>
        <dbReference type="SAM" id="MobiDB-lite"/>
    </source>
</evidence>
<dbReference type="SUPFAM" id="SSF54001">
    <property type="entry name" value="Cysteine proteinases"/>
    <property type="match status" value="1"/>
</dbReference>
<dbReference type="GO" id="GO:0019783">
    <property type="term" value="F:ubiquitin-like protein peptidase activity"/>
    <property type="evidence" value="ECO:0007669"/>
    <property type="project" value="UniProtKB-ARBA"/>
</dbReference>
<dbReference type="HOGENOM" id="CLU_297343_0_0_1"/>
<accession>A0A074ZFM1</accession>
<feature type="region of interest" description="Disordered" evidence="4">
    <location>
        <begin position="1"/>
        <end position="60"/>
    </location>
</feature>
<feature type="domain" description="Ubiquitin-like protease family profile" evidence="5">
    <location>
        <begin position="304"/>
        <end position="463"/>
    </location>
</feature>
<feature type="compositionally biased region" description="Acidic residues" evidence="4">
    <location>
        <begin position="186"/>
        <end position="204"/>
    </location>
</feature>
<feature type="compositionally biased region" description="Basic and acidic residues" evidence="4">
    <location>
        <begin position="37"/>
        <end position="55"/>
    </location>
</feature>
<dbReference type="GO" id="GO:0006508">
    <property type="term" value="P:proteolysis"/>
    <property type="evidence" value="ECO:0007669"/>
    <property type="project" value="UniProtKB-KW"/>
</dbReference>
<gene>
    <name evidence="6" type="ORF">AUEXF2481DRAFT_3227</name>
</gene>
<reference evidence="6 7" key="1">
    <citation type="journal article" date="2014" name="BMC Genomics">
        <title>Genome sequencing of four Aureobasidium pullulans varieties: biotechnological potential, stress tolerance, and description of new species.</title>
        <authorList>
            <person name="Gostin Ar C."/>
            <person name="Ohm R.A."/>
            <person name="Kogej T."/>
            <person name="Sonjak S."/>
            <person name="Turk M."/>
            <person name="Zajc J."/>
            <person name="Zalar P."/>
            <person name="Grube M."/>
            <person name="Sun H."/>
            <person name="Han J."/>
            <person name="Sharma A."/>
            <person name="Chiniquy J."/>
            <person name="Ngan C.Y."/>
            <person name="Lipzen A."/>
            <person name="Barry K."/>
            <person name="Grigoriev I.V."/>
            <person name="Gunde-Cimerman N."/>
        </authorList>
    </citation>
    <scope>NUCLEOTIDE SEQUENCE [LARGE SCALE GENOMIC DNA]</scope>
    <source>
        <strain evidence="6 7">EXF-2481</strain>
    </source>
</reference>
<dbReference type="AlphaFoldDB" id="A0A074ZFM1"/>
<keyword evidence="3" id="KW-0378">Hydrolase</keyword>
<comment type="similarity">
    <text evidence="1">Belongs to the peptidase C48 family.</text>
</comment>
<evidence type="ECO:0000256" key="2">
    <source>
        <dbReference type="ARBA" id="ARBA00022670"/>
    </source>
</evidence>
<feature type="compositionally biased region" description="Polar residues" evidence="4">
    <location>
        <begin position="213"/>
        <end position="224"/>
    </location>
</feature>
<evidence type="ECO:0000313" key="7">
    <source>
        <dbReference type="Proteomes" id="UP000030641"/>
    </source>
</evidence>
<dbReference type="RefSeq" id="XP_013345694.1">
    <property type="nucleotide sequence ID" value="XM_013490240.1"/>
</dbReference>
<dbReference type="OrthoDB" id="3909097at2759"/>
<evidence type="ECO:0000256" key="1">
    <source>
        <dbReference type="ARBA" id="ARBA00005234"/>
    </source>
</evidence>
<dbReference type="InParanoid" id="A0A074ZFM1"/>